<evidence type="ECO:0000256" key="4">
    <source>
        <dbReference type="ARBA" id="ARBA00022737"/>
    </source>
</evidence>
<evidence type="ECO:0000259" key="7">
    <source>
        <dbReference type="PROSITE" id="PS51146"/>
    </source>
</evidence>
<keyword evidence="5" id="KW-0418">Kinase</keyword>
<dbReference type="GO" id="GO:0005524">
    <property type="term" value="F:ATP binding"/>
    <property type="evidence" value="ECO:0007669"/>
    <property type="project" value="InterPro"/>
</dbReference>
<dbReference type="PIRSF" id="PIRSF039117">
    <property type="entry name" value="KaiC"/>
    <property type="match status" value="1"/>
</dbReference>
<organism evidence="8 9">
    <name type="scientific">Muricoccus roseus</name>
    <dbReference type="NCBI Taxonomy" id="198092"/>
    <lineage>
        <taxon>Bacteria</taxon>
        <taxon>Pseudomonadati</taxon>
        <taxon>Pseudomonadota</taxon>
        <taxon>Alphaproteobacteria</taxon>
        <taxon>Acetobacterales</taxon>
        <taxon>Roseomonadaceae</taxon>
        <taxon>Muricoccus</taxon>
    </lineage>
</organism>
<keyword evidence="9" id="KW-1185">Reference proteome</keyword>
<dbReference type="SUPFAM" id="SSF52540">
    <property type="entry name" value="P-loop containing nucleoside triphosphate hydrolases"/>
    <property type="match status" value="2"/>
</dbReference>
<keyword evidence="3" id="KW-0808">Transferase</keyword>
<dbReference type="GO" id="GO:0016787">
    <property type="term" value="F:hydrolase activity"/>
    <property type="evidence" value="ECO:0007669"/>
    <property type="project" value="UniProtKB-KW"/>
</dbReference>
<evidence type="ECO:0000256" key="6">
    <source>
        <dbReference type="ARBA" id="ARBA00022801"/>
    </source>
</evidence>
<dbReference type="SMART" id="SM00382">
    <property type="entry name" value="AAA"/>
    <property type="match status" value="2"/>
</dbReference>
<dbReference type="EC" id="2.7.11.1" evidence="1"/>
<dbReference type="Pfam" id="PF06745">
    <property type="entry name" value="ATPase"/>
    <property type="match status" value="2"/>
</dbReference>
<dbReference type="PANTHER" id="PTHR42926">
    <property type="match status" value="1"/>
</dbReference>
<dbReference type="GO" id="GO:0004674">
    <property type="term" value="F:protein serine/threonine kinase activity"/>
    <property type="evidence" value="ECO:0007669"/>
    <property type="project" value="UniProtKB-EC"/>
</dbReference>
<dbReference type="Gene3D" id="3.40.50.300">
    <property type="entry name" value="P-loop containing nucleotide triphosphate hydrolases"/>
    <property type="match status" value="2"/>
</dbReference>
<evidence type="ECO:0000313" key="9">
    <source>
        <dbReference type="Proteomes" id="UP000184387"/>
    </source>
</evidence>
<evidence type="ECO:0000313" key="8">
    <source>
        <dbReference type="EMBL" id="SHJ94486.1"/>
    </source>
</evidence>
<evidence type="ECO:0000256" key="5">
    <source>
        <dbReference type="ARBA" id="ARBA00022777"/>
    </source>
</evidence>
<dbReference type="OrthoDB" id="9787927at2"/>
<evidence type="ECO:0000256" key="3">
    <source>
        <dbReference type="ARBA" id="ARBA00022679"/>
    </source>
</evidence>
<reference evidence="8 9" key="1">
    <citation type="submission" date="2016-11" db="EMBL/GenBank/DDBJ databases">
        <authorList>
            <person name="Jaros S."/>
            <person name="Januszkiewicz K."/>
            <person name="Wedrychowicz H."/>
        </authorList>
    </citation>
    <scope>NUCLEOTIDE SEQUENCE [LARGE SCALE GENOMIC DNA]</scope>
    <source>
        <strain evidence="8 9">DSM 14916</strain>
    </source>
</reference>
<dbReference type="InterPro" id="IPR003593">
    <property type="entry name" value="AAA+_ATPase"/>
</dbReference>
<name>A0A1M6NFV4_9PROT</name>
<evidence type="ECO:0000256" key="1">
    <source>
        <dbReference type="ARBA" id="ARBA00012513"/>
    </source>
</evidence>
<feature type="domain" description="KaiC" evidence="7">
    <location>
        <begin position="6"/>
        <end position="235"/>
    </location>
</feature>
<dbReference type="InterPro" id="IPR030665">
    <property type="entry name" value="KaiC"/>
</dbReference>
<dbReference type="STRING" id="198092.SAMN02745194_03781"/>
<gene>
    <name evidence="8" type="ORF">SAMN02745194_03781</name>
</gene>
<dbReference type="AlphaFoldDB" id="A0A1M6NFV4"/>
<dbReference type="Proteomes" id="UP000184387">
    <property type="component" value="Unassembled WGS sequence"/>
</dbReference>
<keyword evidence="4" id="KW-0677">Repeat</keyword>
<feature type="domain" description="KaiC" evidence="7">
    <location>
        <begin position="243"/>
        <end position="476"/>
    </location>
</feature>
<sequence length="491" mass="52909">MRAELERIRTGIPGLDTVLGGGLLRGRSYIVQGNPGAGKTILANQACFHRAAQGGQALFVTLLSESHDLLLQHLSTLDFFDESRVPESVYYISALGTLQREGLDGVARLLREETASRKASLLVFDGLLNVRDATGSAPDLKQFLQTVQTQVAFAGCTILMLTSARLEDESPEHTVVDGVIELGNAMAGVRTVRRLQVRKFRGGASLGGLHQFQIDSRGMTVFPRLEAQYACPSAEDEMPFHEGRAGTGVAALDAMMDGGLPRGSMTLAFGPSGIGKTTLGLHFLAAAPPDEPALHFGFYESPPRLLAKAAALGLDLRPGLESGQLEILWQPPTERLLDPLGHSLLDAVARRGVKRLFIDGLGAFERAAIHPPRLVEYFTALTNELRVRGVTALGSWEVPNIAGGVVEAPSPELSSVVENLVYMRFVEQKGRVNRVMAVLKLRDSAFDPNLQQFSITDRGLDLTRAERGSEAMLSGLAHQVGTEPAQRVPPA</sequence>
<keyword evidence="6" id="KW-0378">Hydrolase</keyword>
<proteinExistence type="predicted"/>
<dbReference type="InterPro" id="IPR027417">
    <property type="entry name" value="P-loop_NTPase"/>
</dbReference>
<dbReference type="PROSITE" id="PS51146">
    <property type="entry name" value="KAIC"/>
    <property type="match status" value="2"/>
</dbReference>
<protein>
    <recommendedName>
        <fullName evidence="1">non-specific serine/threonine protein kinase</fullName>
        <ecNumber evidence="1">2.7.11.1</ecNumber>
    </recommendedName>
</protein>
<dbReference type="InterPro" id="IPR051347">
    <property type="entry name" value="Circadian_clock_KaiC-rel"/>
</dbReference>
<accession>A0A1M6NFV4</accession>
<keyword evidence="2" id="KW-0597">Phosphoprotein</keyword>
<dbReference type="EMBL" id="FQZF01000026">
    <property type="protein sequence ID" value="SHJ94486.1"/>
    <property type="molecule type" value="Genomic_DNA"/>
</dbReference>
<dbReference type="PANTHER" id="PTHR42926:SF1">
    <property type="entry name" value="CIRCADIAN CLOCK OSCILLATOR PROTEIN KAIC 1"/>
    <property type="match status" value="1"/>
</dbReference>
<dbReference type="InterPro" id="IPR010624">
    <property type="entry name" value="KaiC_dom"/>
</dbReference>
<evidence type="ECO:0000256" key="2">
    <source>
        <dbReference type="ARBA" id="ARBA00022553"/>
    </source>
</evidence>
<dbReference type="InterPro" id="IPR014774">
    <property type="entry name" value="KaiC-like_dom"/>
</dbReference>